<dbReference type="EMBL" id="BQNJ01000002">
    <property type="protein sequence ID" value="GKH03857.1"/>
    <property type="molecule type" value="Genomic_DNA"/>
</dbReference>
<sequence length="194" mass="21140">MDLAGKHIGLAITGSFCTFSKIEQEIKRLVETGAILHPIFSDHVQTTDSRFGDTGEFIRRVSEMTGNAPILKIEEAEPIGPKGYLDVLLIAPCTGNTLAKLASGITDTPVLMAAKAHLRNGKPLVISVSTNDALGMNFKNIGELFHTKNIFFVPFGQDDPVKKPSSMIARTELIEDTLREALENQQIQPVIRGV</sequence>
<comment type="caution">
    <text evidence="1">The sequence shown here is derived from an EMBL/GenBank/DDBJ whole genome shotgun (WGS) entry which is preliminary data.</text>
</comment>
<evidence type="ECO:0000313" key="2">
    <source>
        <dbReference type="Proteomes" id="UP001055091"/>
    </source>
</evidence>
<dbReference type="RefSeq" id="WP_006775437.1">
    <property type="nucleotide sequence ID" value="NZ_BQNJ01000002.1"/>
</dbReference>
<evidence type="ECO:0000313" key="1">
    <source>
        <dbReference type="EMBL" id="GKH03857.1"/>
    </source>
</evidence>
<dbReference type="SUPFAM" id="SSF52507">
    <property type="entry name" value="Homo-oligomeric flavin-containing Cys decarboxylases, HFCD"/>
    <property type="match status" value="1"/>
</dbReference>
<protein>
    <submittedName>
        <fullName evidence="1">Dipicolinate synthase subunit B</fullName>
    </submittedName>
</protein>
<dbReference type="NCBIfam" id="TIGR02852">
    <property type="entry name" value="spore_dpaB"/>
    <property type="match status" value="1"/>
</dbReference>
<gene>
    <name evidence="1" type="primary">spoVFB</name>
    <name evidence="1" type="ORF">CE91St55_58380</name>
</gene>
<dbReference type="PIRSF" id="PIRSF001390">
    <property type="entry name" value="Dipicolinate_synth_subunit_B"/>
    <property type="match status" value="1"/>
</dbReference>
<proteinExistence type="predicted"/>
<dbReference type="GO" id="GO:0003824">
    <property type="term" value="F:catalytic activity"/>
    <property type="evidence" value="ECO:0007669"/>
    <property type="project" value="InterPro"/>
</dbReference>
<name>A0A413X494_9FIRM</name>
<dbReference type="InterPro" id="IPR036551">
    <property type="entry name" value="Flavin_trans-like"/>
</dbReference>
<dbReference type="InterPro" id="IPR003382">
    <property type="entry name" value="Flavoprotein"/>
</dbReference>
<dbReference type="GeneID" id="93149456"/>
<accession>A0A413X494</accession>
<dbReference type="Gene3D" id="3.40.50.1950">
    <property type="entry name" value="Flavin prenyltransferase-like"/>
    <property type="match status" value="1"/>
</dbReference>
<reference evidence="1" key="1">
    <citation type="submission" date="2022-01" db="EMBL/GenBank/DDBJ databases">
        <title>Novel bile acid biosynthetic pathways are enriched in the microbiome of centenarians.</title>
        <authorList>
            <person name="Sato Y."/>
            <person name="Atarashi K."/>
            <person name="Plichta R.D."/>
            <person name="Arai Y."/>
            <person name="Sasajima S."/>
            <person name="Kearney M.S."/>
            <person name="Suda W."/>
            <person name="Takeshita K."/>
            <person name="Sasaki T."/>
            <person name="Okamoto S."/>
            <person name="Skelly N.A."/>
            <person name="Okamura Y."/>
            <person name="Vlamakis H."/>
            <person name="Li Y."/>
            <person name="Tanoue T."/>
            <person name="Takei H."/>
            <person name="Nittono H."/>
            <person name="Narushima S."/>
            <person name="Irie J."/>
            <person name="Itoh H."/>
            <person name="Moriya K."/>
            <person name="Sugiura Y."/>
            <person name="Suematsu M."/>
            <person name="Moritoki N."/>
            <person name="Shibata S."/>
            <person name="Littman R.D."/>
            <person name="Fischbach A.M."/>
            <person name="Uwamino Y."/>
            <person name="Inoue T."/>
            <person name="Honda A."/>
            <person name="Hattori M."/>
            <person name="Murai T."/>
            <person name="Xavier J.R."/>
            <person name="Hirose N."/>
            <person name="Honda K."/>
        </authorList>
    </citation>
    <scope>NUCLEOTIDE SEQUENCE</scope>
    <source>
        <strain evidence="1">CE91-St55</strain>
    </source>
</reference>
<dbReference type="AlphaFoldDB" id="A0A413X494"/>
<dbReference type="InterPro" id="IPR014214">
    <property type="entry name" value="Dipicolinic_acid_synth_B"/>
</dbReference>
<organism evidence="1 2">
    <name type="scientific">Hungatella hathewayi</name>
    <dbReference type="NCBI Taxonomy" id="154046"/>
    <lineage>
        <taxon>Bacteria</taxon>
        <taxon>Bacillati</taxon>
        <taxon>Bacillota</taxon>
        <taxon>Clostridia</taxon>
        <taxon>Lachnospirales</taxon>
        <taxon>Lachnospiraceae</taxon>
        <taxon>Hungatella</taxon>
    </lineage>
</organism>
<dbReference type="NCBIfam" id="NF006161">
    <property type="entry name" value="PRK08305.1"/>
    <property type="match status" value="1"/>
</dbReference>
<dbReference type="Pfam" id="PF02441">
    <property type="entry name" value="Flavoprotein"/>
    <property type="match status" value="1"/>
</dbReference>
<dbReference type="Proteomes" id="UP001055091">
    <property type="component" value="Unassembled WGS sequence"/>
</dbReference>